<dbReference type="Proteomes" id="UP000011096">
    <property type="component" value="Unassembled WGS sequence"/>
</dbReference>
<feature type="region of interest" description="Disordered" evidence="1">
    <location>
        <begin position="212"/>
        <end position="283"/>
    </location>
</feature>
<feature type="compositionally biased region" description="Acidic residues" evidence="1">
    <location>
        <begin position="219"/>
        <end position="234"/>
    </location>
</feature>
<dbReference type="AlphaFoldDB" id="A0A7J6IGM2"/>
<evidence type="ECO:0000313" key="2">
    <source>
        <dbReference type="EMBL" id="KAF4474740.1"/>
    </source>
</evidence>
<keyword evidence="4" id="KW-1185">Reference proteome</keyword>
<comment type="caution">
    <text evidence="3">The sequence shown here is derived from an EMBL/GenBank/DDBJ whole genome shotgun (WGS) entry which is preliminary data.</text>
</comment>
<dbReference type="EMBL" id="ANPB02000010">
    <property type="protein sequence ID" value="KAF4475610.1"/>
    <property type="molecule type" value="Genomic_DNA"/>
</dbReference>
<evidence type="ECO:0000313" key="3">
    <source>
        <dbReference type="EMBL" id="KAF4475610.1"/>
    </source>
</evidence>
<dbReference type="EMBL" id="ANPB02000010">
    <property type="protein sequence ID" value="KAF4474740.1"/>
    <property type="molecule type" value="Genomic_DNA"/>
</dbReference>
<feature type="compositionally biased region" description="Acidic residues" evidence="1">
    <location>
        <begin position="256"/>
        <end position="266"/>
    </location>
</feature>
<reference evidence="3 4" key="2">
    <citation type="submission" date="2020-04" db="EMBL/GenBank/DDBJ databases">
        <title>Genome sequencing and assembly of multiple isolates from the Colletotrichum gloeosporioides species complex.</title>
        <authorList>
            <person name="Gan P."/>
            <person name="Shirasu K."/>
        </authorList>
    </citation>
    <scope>NUCLEOTIDE SEQUENCE [LARGE SCALE GENOMIC DNA]</scope>
    <source>
        <strain evidence="3 4">Nara gc5</strain>
    </source>
</reference>
<evidence type="ECO:0000256" key="1">
    <source>
        <dbReference type="SAM" id="MobiDB-lite"/>
    </source>
</evidence>
<protein>
    <submittedName>
        <fullName evidence="3">Uncharacterized protein</fullName>
    </submittedName>
</protein>
<evidence type="ECO:0000313" key="4">
    <source>
        <dbReference type="Proteomes" id="UP000011096"/>
    </source>
</evidence>
<proteinExistence type="predicted"/>
<dbReference type="InParanoid" id="A0A7J6IGM2"/>
<dbReference type="OrthoDB" id="4830623at2759"/>
<sequence>MDSMWTNLLRQDERCCLAICLAVNCPHNGLTDDTWYPPFDRVREDVNSVAGSRFIEHIISCLCGPLHGKEFVVKVATLLACLKVCGAPDEPDDMPSGDKINLLFELDKILCFDIDNMSIVIKVLEQVLMLSARIWETQAPDDAVHPGILPTDFGPCDDSVSKKMLYIYCCVRILVPDTHESSMHRTRAVFELNTADTSELLLDILSEDELESAGHPACDLDEDLSEDEFVETSDPDSGGGSPLSGQSVESNNEYDGISDDDSDFIESSDASGESSDSDAGDSE</sequence>
<name>A0A7J6IGM2_COLFN</name>
<gene>
    <name evidence="3" type="ORF">CGGC5_v015949</name>
    <name evidence="2" type="ORF">CGGC5_v016082</name>
</gene>
<organism evidence="3 4">
    <name type="scientific">Colletotrichum fructicola (strain Nara gc5)</name>
    <name type="common">Anthracnose fungus</name>
    <name type="synonym">Colletotrichum gloeosporioides (strain Nara gc5)</name>
    <dbReference type="NCBI Taxonomy" id="1213859"/>
    <lineage>
        <taxon>Eukaryota</taxon>
        <taxon>Fungi</taxon>
        <taxon>Dikarya</taxon>
        <taxon>Ascomycota</taxon>
        <taxon>Pezizomycotina</taxon>
        <taxon>Sordariomycetes</taxon>
        <taxon>Hypocreomycetidae</taxon>
        <taxon>Glomerellales</taxon>
        <taxon>Glomerellaceae</taxon>
        <taxon>Colletotrichum</taxon>
        <taxon>Colletotrichum gloeosporioides species complex</taxon>
    </lineage>
</organism>
<dbReference type="GeneID" id="43611772"/>
<reference evidence="3 4" key="1">
    <citation type="submission" date="2012-08" db="EMBL/GenBank/DDBJ databases">
        <authorList>
            <person name="Gan P.H.P."/>
            <person name="Ikeda K."/>
            <person name="Irieda H."/>
            <person name="Narusaka M."/>
            <person name="O'Connell R.J."/>
            <person name="Narusaka Y."/>
            <person name="Takano Y."/>
            <person name="Kubo Y."/>
            <person name="Shirasu K."/>
        </authorList>
    </citation>
    <scope>NUCLEOTIDE SEQUENCE [LARGE SCALE GENOMIC DNA]</scope>
    <source>
        <strain evidence="3 4">Nara gc5</strain>
    </source>
</reference>
<accession>A0A7J6IGM2</accession>
<dbReference type="RefSeq" id="XP_031876003.1">
    <property type="nucleotide sequence ID" value="XM_032027647.1"/>
</dbReference>